<gene>
    <name evidence="1" type="ORF">NECAME_12320</name>
</gene>
<keyword evidence="2" id="KW-1185">Reference proteome</keyword>
<accession>W2T0U4</accession>
<dbReference type="KEGG" id="nai:NECAME_12320"/>
<dbReference type="EMBL" id="KI660290">
    <property type="protein sequence ID" value="ETN75518.1"/>
    <property type="molecule type" value="Genomic_DNA"/>
</dbReference>
<name>W2T0U4_NECAM</name>
<protein>
    <submittedName>
        <fullName evidence="1">Uncharacterized protein</fullName>
    </submittedName>
</protein>
<reference evidence="2" key="1">
    <citation type="journal article" date="2014" name="Nat. Genet.">
        <title>Genome of the human hookworm Necator americanus.</title>
        <authorList>
            <person name="Tang Y.T."/>
            <person name="Gao X."/>
            <person name="Rosa B.A."/>
            <person name="Abubucker S."/>
            <person name="Hallsworth-Pepin K."/>
            <person name="Martin J."/>
            <person name="Tyagi R."/>
            <person name="Heizer E."/>
            <person name="Zhang X."/>
            <person name="Bhonagiri-Palsikar V."/>
            <person name="Minx P."/>
            <person name="Warren W.C."/>
            <person name="Wang Q."/>
            <person name="Zhan B."/>
            <person name="Hotez P.J."/>
            <person name="Sternberg P.W."/>
            <person name="Dougall A."/>
            <person name="Gaze S.T."/>
            <person name="Mulvenna J."/>
            <person name="Sotillo J."/>
            <person name="Ranganathan S."/>
            <person name="Rabelo E.M."/>
            <person name="Wilson R.K."/>
            <person name="Felgner P.L."/>
            <person name="Bethony J."/>
            <person name="Hawdon J.M."/>
            <person name="Gasser R.B."/>
            <person name="Loukas A."/>
            <person name="Mitreva M."/>
        </authorList>
    </citation>
    <scope>NUCLEOTIDE SEQUENCE [LARGE SCALE GENOMIC DNA]</scope>
</reference>
<proteinExistence type="predicted"/>
<sequence>MRCDISHTQTNGPQILDQPVPTDGAYSEFIHLASCLYHLQLCSFSSPLMLRRGRWPWCATARRPPVVVVGRRPPPCQTPSRSPRDPPLCELLYALPAVSLLSTAEA</sequence>
<dbReference type="AlphaFoldDB" id="W2T0U4"/>
<dbReference type="Proteomes" id="UP000053676">
    <property type="component" value="Unassembled WGS sequence"/>
</dbReference>
<evidence type="ECO:0000313" key="2">
    <source>
        <dbReference type="Proteomes" id="UP000053676"/>
    </source>
</evidence>
<organism evidence="1 2">
    <name type="scientific">Necator americanus</name>
    <name type="common">Human hookworm</name>
    <dbReference type="NCBI Taxonomy" id="51031"/>
    <lineage>
        <taxon>Eukaryota</taxon>
        <taxon>Metazoa</taxon>
        <taxon>Ecdysozoa</taxon>
        <taxon>Nematoda</taxon>
        <taxon>Chromadorea</taxon>
        <taxon>Rhabditida</taxon>
        <taxon>Rhabditina</taxon>
        <taxon>Rhabditomorpha</taxon>
        <taxon>Strongyloidea</taxon>
        <taxon>Ancylostomatidae</taxon>
        <taxon>Bunostominae</taxon>
        <taxon>Necator</taxon>
    </lineage>
</organism>
<evidence type="ECO:0000313" key="1">
    <source>
        <dbReference type="EMBL" id="ETN75518.1"/>
    </source>
</evidence>